<evidence type="ECO:0000313" key="2">
    <source>
        <dbReference type="Proteomes" id="UP000049685"/>
    </source>
</evidence>
<dbReference type="InterPro" id="IPR012851">
    <property type="entry name" value="Spore_coat_CotF-like"/>
</dbReference>
<protein>
    <submittedName>
        <fullName evidence="1">Cotf</fullName>
    </submittedName>
</protein>
<name>A0A9P1L0B7_PARSO</name>
<proteinExistence type="predicted"/>
<accession>A0A9P1L0B7</accession>
<dbReference type="Pfam" id="PF07875">
    <property type="entry name" value="Coat_F"/>
    <property type="match status" value="1"/>
</dbReference>
<dbReference type="Proteomes" id="UP000049685">
    <property type="component" value="Unassembled WGS sequence"/>
</dbReference>
<dbReference type="EMBL" id="CDNY01000003">
    <property type="protein sequence ID" value="CEO33434.1"/>
    <property type="molecule type" value="Genomic_DNA"/>
</dbReference>
<dbReference type="AlphaFoldDB" id="A0A9P1L0B7"/>
<dbReference type="InterPro" id="IPR012347">
    <property type="entry name" value="Ferritin-like"/>
</dbReference>
<gene>
    <name evidence="1" type="ORF">UMC4404_14141</name>
</gene>
<sequence>MQLTPAELHSLHELILSCVNTITNMALYKNQITDPELKSMIENQFPVHIQDYNMKVRFIKEANAPREKLNVPQLKINLQDFTSSPMETVPVTPRTNIQQLNDREIATGYLLTLKRAGREYAWSSMEATNPVLREFLKDAFTMACNHAYEVAQWLIQRGFYPLCPAPQTEINKVGSLYNEVQSSN</sequence>
<evidence type="ECO:0000313" key="1">
    <source>
        <dbReference type="EMBL" id="CEO33434.1"/>
    </source>
</evidence>
<dbReference type="Gene3D" id="1.20.1260.10">
    <property type="match status" value="1"/>
</dbReference>
<dbReference type="RefSeq" id="WP_057558591.1">
    <property type="nucleotide sequence ID" value="NZ_CDNY01000003.1"/>
</dbReference>
<comment type="caution">
    <text evidence="1">The sequence shown here is derived from an EMBL/GenBank/DDBJ whole genome shotgun (WGS) entry which is preliminary data.</text>
</comment>
<organism evidence="1 2">
    <name type="scientific">Paraclostridium sordellii</name>
    <name type="common">Clostridium sordellii</name>
    <dbReference type="NCBI Taxonomy" id="1505"/>
    <lineage>
        <taxon>Bacteria</taxon>
        <taxon>Bacillati</taxon>
        <taxon>Bacillota</taxon>
        <taxon>Clostridia</taxon>
        <taxon>Peptostreptococcales</taxon>
        <taxon>Peptostreptococcaceae</taxon>
        <taxon>Paraclostridium</taxon>
    </lineage>
</organism>
<reference evidence="2" key="1">
    <citation type="submission" date="2015-01" db="EMBL/GenBank/DDBJ databases">
        <authorList>
            <person name="Aslett A.Martin."/>
            <person name="De Silva Nishadi"/>
        </authorList>
    </citation>
    <scope>NUCLEOTIDE SEQUENCE [LARGE SCALE GENOMIC DNA]</scope>
    <source>
        <strain evidence="2">UMC4404</strain>
    </source>
</reference>